<evidence type="ECO:0000313" key="9">
    <source>
        <dbReference type="EMBL" id="KAF5376393.1"/>
    </source>
</evidence>
<evidence type="ECO:0000256" key="6">
    <source>
        <dbReference type="ARBA" id="ARBA00048348"/>
    </source>
</evidence>
<dbReference type="Pfam" id="PF00484">
    <property type="entry name" value="Pro_CA"/>
    <property type="match status" value="1"/>
</dbReference>
<dbReference type="GO" id="GO:0004089">
    <property type="term" value="F:carbonate dehydratase activity"/>
    <property type="evidence" value="ECO:0007669"/>
    <property type="project" value="UniProtKB-UniRule"/>
</dbReference>
<protein>
    <recommendedName>
        <fullName evidence="2 8">Carbonic anhydrase</fullName>
        <ecNumber evidence="2 8">4.2.1.1</ecNumber>
    </recommendedName>
    <alternativeName>
        <fullName evidence="8">Carbonate dehydratase</fullName>
    </alternativeName>
</protein>
<dbReference type="Gene3D" id="3.40.1050.10">
    <property type="entry name" value="Carbonic anhydrase"/>
    <property type="match status" value="1"/>
</dbReference>
<comment type="function">
    <text evidence="8">Reversible hydration of carbon dioxide.</text>
</comment>
<reference evidence="9 10" key="1">
    <citation type="journal article" date="2020" name="ISME J.">
        <title>Uncovering the hidden diversity of litter-decomposition mechanisms in mushroom-forming fungi.</title>
        <authorList>
            <person name="Floudas D."/>
            <person name="Bentzer J."/>
            <person name="Ahren D."/>
            <person name="Johansson T."/>
            <person name="Persson P."/>
            <person name="Tunlid A."/>
        </authorList>
    </citation>
    <scope>NUCLEOTIDE SEQUENCE [LARGE SCALE GENOMIC DNA]</scope>
    <source>
        <strain evidence="9 10">CBS 406.79</strain>
    </source>
</reference>
<keyword evidence="10" id="KW-1185">Reference proteome</keyword>
<gene>
    <name evidence="9" type="ORF">D9757_008651</name>
</gene>
<feature type="binding site" evidence="7">
    <location>
        <position position="96"/>
    </location>
    <ligand>
        <name>Zn(2+)</name>
        <dbReference type="ChEBI" id="CHEBI:29105"/>
    </ligand>
</feature>
<dbReference type="PANTHER" id="PTHR11002">
    <property type="entry name" value="CARBONIC ANHYDRASE"/>
    <property type="match status" value="1"/>
</dbReference>
<dbReference type="InterPro" id="IPR036874">
    <property type="entry name" value="Carbonic_anhydrase_sf"/>
</dbReference>
<evidence type="ECO:0000256" key="3">
    <source>
        <dbReference type="ARBA" id="ARBA00022723"/>
    </source>
</evidence>
<dbReference type="SUPFAM" id="SSF53056">
    <property type="entry name" value="beta-carbonic anhydrase, cab"/>
    <property type="match status" value="1"/>
</dbReference>
<comment type="similarity">
    <text evidence="1 8">Belongs to the beta-class carbonic anhydrase family.</text>
</comment>
<dbReference type="Proteomes" id="UP000518752">
    <property type="component" value="Unassembled WGS sequence"/>
</dbReference>
<evidence type="ECO:0000256" key="5">
    <source>
        <dbReference type="ARBA" id="ARBA00023239"/>
    </source>
</evidence>
<dbReference type="GO" id="GO:0008270">
    <property type="term" value="F:zinc ion binding"/>
    <property type="evidence" value="ECO:0007669"/>
    <property type="project" value="UniProtKB-UniRule"/>
</dbReference>
<dbReference type="PANTHER" id="PTHR11002:SF76">
    <property type="entry name" value="CARBONIC ANHYDRASE"/>
    <property type="match status" value="1"/>
</dbReference>
<accession>A0A8H5H468</accession>
<dbReference type="AlphaFoldDB" id="A0A8H5H468"/>
<comment type="cofactor">
    <cofactor evidence="7">
        <name>Zn(2+)</name>
        <dbReference type="ChEBI" id="CHEBI:29105"/>
    </cofactor>
    <text evidence="7">Binds 1 zinc ion per subunit.</text>
</comment>
<feature type="binding site" evidence="7">
    <location>
        <position position="39"/>
    </location>
    <ligand>
        <name>Zn(2+)</name>
        <dbReference type="ChEBI" id="CHEBI:29105"/>
    </ligand>
</feature>
<feature type="binding site" evidence="7">
    <location>
        <position position="93"/>
    </location>
    <ligand>
        <name>Zn(2+)</name>
        <dbReference type="ChEBI" id="CHEBI:29105"/>
    </ligand>
</feature>
<organism evidence="9 10">
    <name type="scientific">Collybiopsis confluens</name>
    <dbReference type="NCBI Taxonomy" id="2823264"/>
    <lineage>
        <taxon>Eukaryota</taxon>
        <taxon>Fungi</taxon>
        <taxon>Dikarya</taxon>
        <taxon>Basidiomycota</taxon>
        <taxon>Agaricomycotina</taxon>
        <taxon>Agaricomycetes</taxon>
        <taxon>Agaricomycetidae</taxon>
        <taxon>Agaricales</taxon>
        <taxon>Marasmiineae</taxon>
        <taxon>Omphalotaceae</taxon>
        <taxon>Collybiopsis</taxon>
    </lineage>
</organism>
<feature type="binding site" evidence="7">
    <location>
        <position position="37"/>
    </location>
    <ligand>
        <name>Zn(2+)</name>
        <dbReference type="ChEBI" id="CHEBI:29105"/>
    </ligand>
</feature>
<sequence>MSLNPVHMLIAQNAVWAASFEPQDSVAETPKVLWIGCSDSRVPESVITASEPGVIFVHRNIGNQVHLDDNNMLAVLAFAIEHLNVDYVVVCGHSDCGAVQASLDASPSVVPGETPVTFPNEASDAPLNVWHAPLTTLAASMPNVTLDDFTKANIQEQVNQLCSTDVIQNVWASGRNVCVYGLIYDLASRRLTDLEITRSAPKATSTSSLTSSSAFTLSPNGYAKISADWRHTLAPARGPSVKS</sequence>
<keyword evidence="3 7" id="KW-0479">Metal-binding</keyword>
<evidence type="ECO:0000256" key="2">
    <source>
        <dbReference type="ARBA" id="ARBA00012925"/>
    </source>
</evidence>
<evidence type="ECO:0000313" key="10">
    <source>
        <dbReference type="Proteomes" id="UP000518752"/>
    </source>
</evidence>
<dbReference type="InterPro" id="IPR001765">
    <property type="entry name" value="Carbonic_anhydrase"/>
</dbReference>
<dbReference type="GO" id="GO:0071244">
    <property type="term" value="P:cellular response to carbon dioxide"/>
    <property type="evidence" value="ECO:0007669"/>
    <property type="project" value="TreeGrafter"/>
</dbReference>
<comment type="catalytic activity">
    <reaction evidence="6 8">
        <text>hydrogencarbonate + H(+) = CO2 + H2O</text>
        <dbReference type="Rhea" id="RHEA:10748"/>
        <dbReference type="ChEBI" id="CHEBI:15377"/>
        <dbReference type="ChEBI" id="CHEBI:15378"/>
        <dbReference type="ChEBI" id="CHEBI:16526"/>
        <dbReference type="ChEBI" id="CHEBI:17544"/>
        <dbReference type="EC" id="4.2.1.1"/>
    </reaction>
</comment>
<evidence type="ECO:0000256" key="8">
    <source>
        <dbReference type="RuleBase" id="RU003956"/>
    </source>
</evidence>
<keyword evidence="4 7" id="KW-0862">Zinc</keyword>
<dbReference type="EC" id="4.2.1.1" evidence="2 8"/>
<dbReference type="GO" id="GO:0034599">
    <property type="term" value="P:cellular response to oxidative stress"/>
    <property type="evidence" value="ECO:0007669"/>
    <property type="project" value="TreeGrafter"/>
</dbReference>
<proteinExistence type="inferred from homology"/>
<evidence type="ECO:0000256" key="7">
    <source>
        <dbReference type="PIRSR" id="PIRSR601765-1"/>
    </source>
</evidence>
<evidence type="ECO:0000256" key="1">
    <source>
        <dbReference type="ARBA" id="ARBA00006217"/>
    </source>
</evidence>
<evidence type="ECO:0000256" key="4">
    <source>
        <dbReference type="ARBA" id="ARBA00022833"/>
    </source>
</evidence>
<dbReference type="SMART" id="SM00947">
    <property type="entry name" value="Pro_CA"/>
    <property type="match status" value="1"/>
</dbReference>
<keyword evidence="5 8" id="KW-0456">Lyase</keyword>
<comment type="caution">
    <text evidence="9">The sequence shown here is derived from an EMBL/GenBank/DDBJ whole genome shotgun (WGS) entry which is preliminary data.</text>
</comment>
<name>A0A8H5H468_9AGAR</name>
<dbReference type="OrthoDB" id="10248475at2759"/>
<dbReference type="EMBL" id="JAACJN010000091">
    <property type="protein sequence ID" value="KAF5376393.1"/>
    <property type="molecule type" value="Genomic_DNA"/>
</dbReference>